<comment type="subcellular location">
    <subcellularLocation>
        <location evidence="2">Chromosome</location>
    </subcellularLocation>
    <subcellularLocation>
        <location evidence="1">Nucleus</location>
    </subcellularLocation>
</comment>
<dbReference type="PROSITE" id="PS01359">
    <property type="entry name" value="ZF_PHD_1"/>
    <property type="match status" value="1"/>
</dbReference>
<dbReference type="InterPro" id="IPR006560">
    <property type="entry name" value="AWS_dom"/>
</dbReference>
<dbReference type="Gene3D" id="2.30.30.140">
    <property type="match status" value="2"/>
</dbReference>
<dbReference type="InterPro" id="IPR001214">
    <property type="entry name" value="SET_dom"/>
</dbReference>
<dbReference type="SMART" id="SM00570">
    <property type="entry name" value="AWS"/>
    <property type="match status" value="1"/>
</dbReference>
<feature type="region of interest" description="Disordered" evidence="17">
    <location>
        <begin position="1669"/>
        <end position="1775"/>
    </location>
</feature>
<name>A0A9P0JCV8_APHGO</name>
<dbReference type="CDD" id="cd15565">
    <property type="entry name" value="PHD2_NSD"/>
    <property type="match status" value="1"/>
</dbReference>
<proteinExistence type="predicted"/>
<dbReference type="InterPro" id="IPR011011">
    <property type="entry name" value="Znf_FYVE_PHD"/>
</dbReference>
<feature type="region of interest" description="Disordered" evidence="17">
    <location>
        <begin position="296"/>
        <end position="315"/>
    </location>
</feature>
<evidence type="ECO:0000256" key="12">
    <source>
        <dbReference type="ARBA" id="ARBA00022853"/>
    </source>
</evidence>
<feature type="compositionally biased region" description="Polar residues" evidence="17">
    <location>
        <begin position="298"/>
        <end position="315"/>
    </location>
</feature>
<evidence type="ECO:0000256" key="8">
    <source>
        <dbReference type="ARBA" id="ARBA00022723"/>
    </source>
</evidence>
<dbReference type="Gene3D" id="3.30.40.10">
    <property type="entry name" value="Zinc/RING finger domain, C3HC4 (zinc finger)"/>
    <property type="match status" value="3"/>
</dbReference>
<evidence type="ECO:0000256" key="2">
    <source>
        <dbReference type="ARBA" id="ARBA00004286"/>
    </source>
</evidence>
<keyword evidence="14" id="KW-0804">Transcription</keyword>
<evidence type="ECO:0000256" key="6">
    <source>
        <dbReference type="ARBA" id="ARBA00022679"/>
    </source>
</evidence>
<dbReference type="GO" id="GO:0005694">
    <property type="term" value="C:chromosome"/>
    <property type="evidence" value="ECO:0007669"/>
    <property type="project" value="UniProtKB-SubCell"/>
</dbReference>
<evidence type="ECO:0000256" key="14">
    <source>
        <dbReference type="ARBA" id="ARBA00023163"/>
    </source>
</evidence>
<dbReference type="PROSITE" id="PS50868">
    <property type="entry name" value="POST_SET"/>
    <property type="match status" value="1"/>
</dbReference>
<dbReference type="InterPro" id="IPR046341">
    <property type="entry name" value="SET_dom_sf"/>
</dbReference>
<reference evidence="23" key="2">
    <citation type="submission" date="2022-10" db="EMBL/GenBank/DDBJ databases">
        <authorList>
            <consortium name="ENA_rothamsted_submissions"/>
            <consortium name="culmorum"/>
            <person name="King R."/>
        </authorList>
    </citation>
    <scope>NUCLEOTIDE SEQUENCE</scope>
</reference>
<dbReference type="SMART" id="SM00293">
    <property type="entry name" value="PWWP"/>
    <property type="match status" value="2"/>
</dbReference>
<dbReference type="InterPro" id="IPR041306">
    <property type="entry name" value="C5HCH"/>
</dbReference>
<dbReference type="CDD" id="cd05838">
    <property type="entry name" value="PWWP_NSD_rpt2"/>
    <property type="match status" value="1"/>
</dbReference>
<feature type="domain" description="PWWP" evidence="20">
    <location>
        <begin position="580"/>
        <end position="629"/>
    </location>
</feature>
<evidence type="ECO:0000256" key="11">
    <source>
        <dbReference type="ARBA" id="ARBA00022833"/>
    </source>
</evidence>
<dbReference type="SMART" id="SM00508">
    <property type="entry name" value="PostSET"/>
    <property type="match status" value="1"/>
</dbReference>
<keyword evidence="7" id="KW-0949">S-adenosyl-L-methionine</keyword>
<dbReference type="SUPFAM" id="SSF57903">
    <property type="entry name" value="FYVE/PHD zinc finger"/>
    <property type="match status" value="2"/>
</dbReference>
<feature type="compositionally biased region" description="Polar residues" evidence="17">
    <location>
        <begin position="210"/>
        <end position="228"/>
    </location>
</feature>
<dbReference type="EMBL" id="OU899037">
    <property type="protein sequence ID" value="CAH1736453.1"/>
    <property type="molecule type" value="Genomic_DNA"/>
</dbReference>
<feature type="domain" description="AWS" evidence="22">
    <location>
        <begin position="1449"/>
        <end position="1499"/>
    </location>
</feature>
<feature type="compositionally biased region" description="Basic and acidic residues" evidence="17">
    <location>
        <begin position="1673"/>
        <end position="1685"/>
    </location>
</feature>
<dbReference type="SMART" id="SM00184">
    <property type="entry name" value="RING"/>
    <property type="match status" value="4"/>
</dbReference>
<evidence type="ECO:0000256" key="1">
    <source>
        <dbReference type="ARBA" id="ARBA00004123"/>
    </source>
</evidence>
<dbReference type="Proteomes" id="UP001154329">
    <property type="component" value="Chromosome 4"/>
</dbReference>
<evidence type="ECO:0000256" key="4">
    <source>
        <dbReference type="ARBA" id="ARBA00022553"/>
    </source>
</evidence>
<dbReference type="PANTHER" id="PTHR22884">
    <property type="entry name" value="SET DOMAIN PROTEINS"/>
    <property type="match status" value="1"/>
</dbReference>
<keyword evidence="4" id="KW-0597">Phosphoprotein</keyword>
<evidence type="ECO:0000259" key="20">
    <source>
        <dbReference type="PROSITE" id="PS50812"/>
    </source>
</evidence>
<dbReference type="Pfam" id="PF17907">
    <property type="entry name" value="AWS"/>
    <property type="match status" value="1"/>
</dbReference>
<dbReference type="GO" id="GO:0008270">
    <property type="term" value="F:zinc ion binding"/>
    <property type="evidence" value="ECO:0007669"/>
    <property type="project" value="UniProtKB-KW"/>
</dbReference>
<dbReference type="GO" id="GO:0016279">
    <property type="term" value="F:protein-lysine N-methyltransferase activity"/>
    <property type="evidence" value="ECO:0007669"/>
    <property type="project" value="UniProtKB-ARBA"/>
</dbReference>
<keyword evidence="9" id="KW-0677">Repeat</keyword>
<feature type="domain" description="PWWP" evidence="20">
    <location>
        <begin position="1314"/>
        <end position="1376"/>
    </location>
</feature>
<feature type="region of interest" description="Disordered" evidence="17">
    <location>
        <begin position="814"/>
        <end position="838"/>
    </location>
</feature>
<feature type="compositionally biased region" description="Basic and acidic residues" evidence="17">
    <location>
        <begin position="903"/>
        <end position="912"/>
    </location>
</feature>
<evidence type="ECO:0000256" key="3">
    <source>
        <dbReference type="ARBA" id="ARBA00022454"/>
    </source>
</evidence>
<dbReference type="Pfam" id="PF00855">
    <property type="entry name" value="PWWP"/>
    <property type="match status" value="2"/>
</dbReference>
<keyword evidence="8" id="KW-0479">Metal-binding</keyword>
<evidence type="ECO:0000256" key="15">
    <source>
        <dbReference type="ARBA" id="ARBA00023242"/>
    </source>
</evidence>
<evidence type="ECO:0000256" key="10">
    <source>
        <dbReference type="ARBA" id="ARBA00022771"/>
    </source>
</evidence>
<dbReference type="Pfam" id="PF23004">
    <property type="entry name" value="PHDvar_NSD"/>
    <property type="match status" value="1"/>
</dbReference>
<evidence type="ECO:0000256" key="13">
    <source>
        <dbReference type="ARBA" id="ARBA00023015"/>
    </source>
</evidence>
<feature type="compositionally biased region" description="Polar residues" evidence="17">
    <location>
        <begin position="1686"/>
        <end position="1697"/>
    </location>
</feature>
<keyword evidence="6" id="KW-0808">Transferase</keyword>
<feature type="region of interest" description="Disordered" evidence="17">
    <location>
        <begin position="206"/>
        <end position="228"/>
    </location>
</feature>
<evidence type="ECO:0000259" key="18">
    <source>
        <dbReference type="PROSITE" id="PS50016"/>
    </source>
</evidence>
<evidence type="ECO:0000313" key="24">
    <source>
        <dbReference type="Proteomes" id="UP001154329"/>
    </source>
</evidence>
<dbReference type="PROSITE" id="PS51215">
    <property type="entry name" value="AWS"/>
    <property type="match status" value="1"/>
</dbReference>
<evidence type="ECO:0000256" key="17">
    <source>
        <dbReference type="SAM" id="MobiDB-lite"/>
    </source>
</evidence>
<dbReference type="InterPro" id="IPR055198">
    <property type="entry name" value="NSD_PHD"/>
</dbReference>
<dbReference type="SUPFAM" id="SSF63748">
    <property type="entry name" value="Tudor/PWWP/MBT"/>
    <property type="match status" value="2"/>
</dbReference>
<dbReference type="PROSITE" id="PS50280">
    <property type="entry name" value="SET"/>
    <property type="match status" value="1"/>
</dbReference>
<evidence type="ECO:0008006" key="25">
    <source>
        <dbReference type="Google" id="ProtNLM"/>
    </source>
</evidence>
<organism evidence="23 24">
    <name type="scientific">Aphis gossypii</name>
    <name type="common">Cotton aphid</name>
    <dbReference type="NCBI Taxonomy" id="80765"/>
    <lineage>
        <taxon>Eukaryota</taxon>
        <taxon>Metazoa</taxon>
        <taxon>Ecdysozoa</taxon>
        <taxon>Arthropoda</taxon>
        <taxon>Hexapoda</taxon>
        <taxon>Insecta</taxon>
        <taxon>Pterygota</taxon>
        <taxon>Neoptera</taxon>
        <taxon>Paraneoptera</taxon>
        <taxon>Hemiptera</taxon>
        <taxon>Sternorrhyncha</taxon>
        <taxon>Aphidomorpha</taxon>
        <taxon>Aphidoidea</taxon>
        <taxon>Aphididae</taxon>
        <taxon>Aphidini</taxon>
        <taxon>Aphis</taxon>
        <taxon>Aphis</taxon>
    </lineage>
</organism>
<dbReference type="InterPro" id="IPR055197">
    <property type="entry name" value="PHDvar_NSD"/>
</dbReference>
<reference evidence="23" key="1">
    <citation type="submission" date="2022-02" db="EMBL/GenBank/DDBJ databases">
        <authorList>
            <person name="King R."/>
        </authorList>
    </citation>
    <scope>NUCLEOTIDE SEQUENCE</scope>
</reference>
<dbReference type="InterPro" id="IPR001841">
    <property type="entry name" value="Znf_RING"/>
</dbReference>
<dbReference type="Pfam" id="PF00856">
    <property type="entry name" value="SET"/>
    <property type="match status" value="1"/>
</dbReference>
<evidence type="ECO:0000256" key="16">
    <source>
        <dbReference type="PROSITE-ProRule" id="PRU00146"/>
    </source>
</evidence>
<keyword evidence="5" id="KW-0489">Methyltransferase</keyword>
<evidence type="ECO:0000313" key="23">
    <source>
        <dbReference type="EMBL" id="CAH1736453.1"/>
    </source>
</evidence>
<dbReference type="InterPro" id="IPR019786">
    <property type="entry name" value="Zinc_finger_PHD-type_CS"/>
</dbReference>
<evidence type="ECO:0000259" key="21">
    <source>
        <dbReference type="PROSITE" id="PS50868"/>
    </source>
</evidence>
<dbReference type="InterPro" id="IPR001965">
    <property type="entry name" value="Znf_PHD"/>
</dbReference>
<evidence type="ECO:0000256" key="5">
    <source>
        <dbReference type="ARBA" id="ARBA00022603"/>
    </source>
</evidence>
<feature type="domain" description="PHD-type" evidence="18">
    <location>
        <begin position="1135"/>
        <end position="1192"/>
    </location>
</feature>
<dbReference type="InterPro" id="IPR003616">
    <property type="entry name" value="Post-SET_dom"/>
</dbReference>
<dbReference type="Gene3D" id="2.170.270.10">
    <property type="entry name" value="SET domain"/>
    <property type="match status" value="1"/>
</dbReference>
<dbReference type="InterPro" id="IPR050777">
    <property type="entry name" value="SET2_Histone-Lys_MeTrsfase"/>
</dbReference>
<sequence>MSQRLEFLNIMADNTEPVEVLLETNQNYVNDSNLSTAINVLLTDDNSVLPTDVSHLNGNSLSSNKTVNTPIPTDIPHLNSNLLRSDDAVNIPLKTDTSYLNNSSSIGDTVNNTLLPTDISNKKSNLSDSHEAIYTSLPTDITHLNSNLLSSDKAVSTSLLADVSNKKSNLLDSHEAVNTSPPTDITHLNSNLLSSDKAVDTSLPVDVSNKKSNLSDSHEAVNTSPPTDITHLNSNLLSSDKAVSTSLLADVSNVKSNLLDSHEAVNTSPPTNISHLNSNSLSSDKVVETSLPVDVSNKKSNLSDSHEAVNTSPPTDITHLNSNLLSSDKAVSTSLLADVSNVKSNLLDSHEAVNTSPPTNISHLNSNSLSNDKVVDTSLLANESIKNCNLSDRHEAVNTSPMTDITYLNSNSSSSDKIVDTSLPADVSNLKSNLLDSHEAVITSPPTDISHLNNNSLSSDKTVCTSNLNSDSLNNDDTVNISLPTDKSHLNSNFSNDEAVNTPLPIDKYYLNSNSLSNEETVNFPLPTNIPNLNSNSLSSNETVNTPNIPSLQESLNNTAVDSLDKAIGSITKQIVNYNIGDIVWAKIGKYPYWPSIVCNDPTLNIYYKAKKRFLLHVRFCNDKGRRSWATTIENYFGKSALLSKYPNYLDYFKNSKKLTETWNLAIKEADNLMTLNSELRMIEFFKAFSNADSVTQSVTNNSSEGNVSALKVRTYSRKRSLTVPEQDIDSKIMKTENISTDCTSSRSIDIPLLSKSDDADSTISDFSMSYAFMGDLGLNGRQEIVKKRKSTKTYPPKNSFVNKYDLTYSIPNSPENNSVSDNQDKYPVTTTKNSTRRISEHRKLEISILEGEYDPDNIILPSSRRSKKKNTIHMNSSSSKKTIIKKKLIGKENSTGRKSTTVKRESSHEPDTTESEASSKNETYSSVFLTTSKNKQLFTKTWKRACVVCKDIKNTIKCLGPCQSYFHIECLDKSEERYHQTKSISPMIKIKIKKTSGSGRRKKNYSKILQKNEDSISDIPQLIDDIKEENTIKLSKEDNEIKLNGLSDTQCSGYTNEETMSLNELESDNLFKNDSCIINENENTQSELESVNEDSIQETSEEKNIDVPIVPININEKIPLDNLKYMCSLCKANKTNCFICGLVIDDSGQMIACKISSCGKYYHETCLNDWPQCQWTQESRNKVQCVVCPHHVCHLCISDNPKSSCKTHFPAEKLTRCIKCPTAYHRSEYCLPAGCQVLTYNDIICSRHFEPVKMQNYHFNATWCFICALGGGSLVCCDLCPSSFHVNCLNQNPSEFERGFTCEECQTGRYPLYGEIVWVKIGKYRWWPAEIVFPNQVPDTVNAIPHSVGQFAVRFFGTYDYYWVNRGRVFNFHEGDDENILKKSKMKVIDQVFQDSIVEAAQAHNAYILEKEKNDAIVAKSFTKPPKFTRIKFNRPIGKVKNMEFDITPMTPCECDPTKPNPCGPGSDCINRMLMFECGPKVCPAGNKCNNQRFEKTLYPAMVPFLTKGRGWGLKTLEDIKEGSFVIEYVGDVIDEEEFQRRCLEMHKRNEQNYYFLTIDNSRTIDAGPKGNLSRFMNHSCEPNCVTQKWTVNGDTRIGLFALHDIPTGTELVFDYRLQSCSGVEKKPCQCGAARCSKFIGVKVEEEKKKVISVNDVDKCKVSSKNKRKPLKLKDNVSDTDKSKLINNDQNNSTADNEVEASNAEKVDLSKKSKSKKSIAKPSTVLKKENSESSETSVIKRKWKKSPRNSTNNTKDDITIDDSTESDGNVNSKRKLRNGLSTLSTRKLLIKDNTSDTDDFVVMKKERQLNSFKKKNVIKPDVLLLPSPFLTKLPSATTLCSSNKNANNIKSDVSTETQEKSRNNLTRLAKSRHLFLSKNNMNKETKVQPVISSIKVNKEKKNLSKITKVIKNSKKTVVMKKTKTNKNFLQSKAYFKNNSCLICGKGHTELACKNKKCPRVFHLSCINKTRIVKSGFICPSHFCSLCNKRKVVAKCKFCIESFCAVHVKGNIFKDPLGNGMLCTTHHPNKTSMLNVSNPVILDPNTSTKVNIINNNEEPIDFVDPDYNITISEHAEDMNEDSLNINIDDMNEEEYTQAQVVKDECNREYIHIGGFNVCNVSDLVSDQGESYIAPLDTDGDLFKPSLANVVIDIESASAFYQPMDNYN</sequence>
<dbReference type="PROSITE" id="PS50812">
    <property type="entry name" value="PWWP"/>
    <property type="match status" value="2"/>
</dbReference>
<keyword evidence="24" id="KW-1185">Reference proteome</keyword>
<gene>
    <name evidence="23" type="ORF">APHIGO_LOCUS10198</name>
</gene>
<keyword evidence="12" id="KW-0156">Chromatin regulator</keyword>
<evidence type="ECO:0000259" key="19">
    <source>
        <dbReference type="PROSITE" id="PS50280"/>
    </source>
</evidence>
<dbReference type="GO" id="GO:0005634">
    <property type="term" value="C:nucleus"/>
    <property type="evidence" value="ECO:0007669"/>
    <property type="project" value="UniProtKB-SubCell"/>
</dbReference>
<keyword evidence="10 16" id="KW-0863">Zinc-finger</keyword>
<dbReference type="GO" id="GO:0140938">
    <property type="term" value="F:histone H3 methyltransferase activity"/>
    <property type="evidence" value="ECO:0007669"/>
    <property type="project" value="UniProtKB-ARBA"/>
</dbReference>
<dbReference type="CDD" id="cd15566">
    <property type="entry name" value="PHD3_NSD"/>
    <property type="match status" value="1"/>
</dbReference>
<dbReference type="InterPro" id="IPR000313">
    <property type="entry name" value="PWWP_dom"/>
</dbReference>
<protein>
    <recommendedName>
        <fullName evidence="25">Histone-lysine N-methyltransferase NSD2</fullName>
    </recommendedName>
</protein>
<keyword evidence="15" id="KW-0539">Nucleus</keyword>
<evidence type="ECO:0000256" key="7">
    <source>
        <dbReference type="ARBA" id="ARBA00022691"/>
    </source>
</evidence>
<dbReference type="Pfam" id="PF22908">
    <property type="entry name" value="PHD_NSD"/>
    <property type="match status" value="1"/>
</dbReference>
<keyword evidence="11" id="KW-0862">Zinc</keyword>
<dbReference type="InterPro" id="IPR013083">
    <property type="entry name" value="Znf_RING/FYVE/PHD"/>
</dbReference>
<dbReference type="Pfam" id="PF17982">
    <property type="entry name" value="C5HCH"/>
    <property type="match status" value="1"/>
</dbReference>
<feature type="domain" description="PHD-type" evidence="18">
    <location>
        <begin position="1262"/>
        <end position="1309"/>
    </location>
</feature>
<dbReference type="SMART" id="SM00317">
    <property type="entry name" value="SET"/>
    <property type="match status" value="1"/>
</dbReference>
<dbReference type="GO" id="GO:0032259">
    <property type="term" value="P:methylation"/>
    <property type="evidence" value="ECO:0007669"/>
    <property type="project" value="UniProtKB-KW"/>
</dbReference>
<keyword evidence="13" id="KW-0805">Transcription regulation</keyword>
<keyword evidence="3" id="KW-0158">Chromosome</keyword>
<dbReference type="InterPro" id="IPR019787">
    <property type="entry name" value="Znf_PHD-finger"/>
</dbReference>
<dbReference type="SMART" id="SM00249">
    <property type="entry name" value="PHD"/>
    <property type="match status" value="4"/>
</dbReference>
<feature type="domain" description="SET" evidence="19">
    <location>
        <begin position="1497"/>
        <end position="1618"/>
    </location>
</feature>
<dbReference type="SUPFAM" id="SSF82199">
    <property type="entry name" value="SET domain"/>
    <property type="match status" value="1"/>
</dbReference>
<evidence type="ECO:0000256" key="9">
    <source>
        <dbReference type="ARBA" id="ARBA00022737"/>
    </source>
</evidence>
<feature type="domain" description="Post-SET" evidence="21">
    <location>
        <begin position="1626"/>
        <end position="1642"/>
    </location>
</feature>
<feature type="region of interest" description="Disordered" evidence="17">
    <location>
        <begin position="859"/>
        <end position="921"/>
    </location>
</feature>
<evidence type="ECO:0000259" key="22">
    <source>
        <dbReference type="PROSITE" id="PS51215"/>
    </source>
</evidence>
<accession>A0A9P0JCV8</accession>
<dbReference type="PROSITE" id="PS50016">
    <property type="entry name" value="ZF_PHD_2"/>
    <property type="match status" value="2"/>
</dbReference>